<feature type="compositionally biased region" description="Polar residues" evidence="4">
    <location>
        <begin position="276"/>
        <end position="291"/>
    </location>
</feature>
<feature type="region of interest" description="Disordered" evidence="4">
    <location>
        <begin position="876"/>
        <end position="900"/>
    </location>
</feature>
<dbReference type="GeneID" id="30997875"/>
<evidence type="ECO:0000256" key="2">
    <source>
        <dbReference type="ARBA" id="ARBA00022490"/>
    </source>
</evidence>
<dbReference type="EMBL" id="KV454545">
    <property type="protein sequence ID" value="ODV65263.1"/>
    <property type="molecule type" value="Genomic_DNA"/>
</dbReference>
<comment type="subcellular location">
    <subcellularLocation>
        <location evidence="1">Cytoplasm</location>
        <location evidence="1">Cytoskeleton</location>
    </subcellularLocation>
</comment>
<feature type="compositionally biased region" description="Low complexity" evidence="4">
    <location>
        <begin position="1157"/>
        <end position="1171"/>
    </location>
</feature>
<accession>A0A1E4RDF6</accession>
<feature type="compositionally biased region" description="Basic and acidic residues" evidence="4">
    <location>
        <begin position="45"/>
        <end position="54"/>
    </location>
</feature>
<feature type="compositionally biased region" description="Polar residues" evidence="4">
    <location>
        <begin position="1"/>
        <end position="12"/>
    </location>
</feature>
<gene>
    <name evidence="5" type="ORF">HYPBUDRAFT_244143</name>
</gene>
<feature type="compositionally biased region" description="Low complexity" evidence="4">
    <location>
        <begin position="878"/>
        <end position="900"/>
    </location>
</feature>
<keyword evidence="3" id="KW-0206">Cytoskeleton</keyword>
<feature type="region of interest" description="Disordered" evidence="4">
    <location>
        <begin position="1146"/>
        <end position="1173"/>
    </location>
</feature>
<dbReference type="GO" id="GO:0005856">
    <property type="term" value="C:cytoskeleton"/>
    <property type="evidence" value="ECO:0007669"/>
    <property type="project" value="UniProtKB-SubCell"/>
</dbReference>
<feature type="region of interest" description="Disordered" evidence="4">
    <location>
        <begin position="212"/>
        <end position="418"/>
    </location>
</feature>
<organism evidence="5 6">
    <name type="scientific">Hyphopichia burtonii NRRL Y-1933</name>
    <dbReference type="NCBI Taxonomy" id="984485"/>
    <lineage>
        <taxon>Eukaryota</taxon>
        <taxon>Fungi</taxon>
        <taxon>Dikarya</taxon>
        <taxon>Ascomycota</taxon>
        <taxon>Saccharomycotina</taxon>
        <taxon>Pichiomycetes</taxon>
        <taxon>Debaryomycetaceae</taxon>
        <taxon>Hyphopichia</taxon>
    </lineage>
</organism>
<feature type="compositionally biased region" description="Polar residues" evidence="4">
    <location>
        <begin position="385"/>
        <end position="418"/>
    </location>
</feature>
<protein>
    <submittedName>
        <fullName evidence="5">RNI-like protein</fullName>
    </submittedName>
</protein>
<name>A0A1E4RDF6_9ASCO</name>
<evidence type="ECO:0000313" key="6">
    <source>
        <dbReference type="Proteomes" id="UP000095085"/>
    </source>
</evidence>
<reference evidence="6" key="1">
    <citation type="submission" date="2016-05" db="EMBL/GenBank/DDBJ databases">
        <title>Comparative genomics of biotechnologically important yeasts.</title>
        <authorList>
            <consortium name="DOE Joint Genome Institute"/>
            <person name="Riley R."/>
            <person name="Haridas S."/>
            <person name="Wolfe K.H."/>
            <person name="Lopes M.R."/>
            <person name="Hittinger C.T."/>
            <person name="Goker M."/>
            <person name="Salamov A."/>
            <person name="Wisecaver J."/>
            <person name="Long T.M."/>
            <person name="Aerts A.L."/>
            <person name="Barry K."/>
            <person name="Choi C."/>
            <person name="Clum A."/>
            <person name="Coughlan A.Y."/>
            <person name="Deshpande S."/>
            <person name="Douglass A.P."/>
            <person name="Hanson S.J."/>
            <person name="Klenk H.-P."/>
            <person name="Labutti K."/>
            <person name="Lapidus A."/>
            <person name="Lindquist E."/>
            <person name="Lipzen A."/>
            <person name="Meier-Kolthoff J.P."/>
            <person name="Ohm R.A."/>
            <person name="Otillar R.P."/>
            <person name="Pangilinan J."/>
            <person name="Peng Y."/>
            <person name="Rokas A."/>
            <person name="Rosa C.A."/>
            <person name="Scheuner C."/>
            <person name="Sibirny A.A."/>
            <person name="Slot J.C."/>
            <person name="Stielow J.B."/>
            <person name="Sun H."/>
            <person name="Kurtzman C.P."/>
            <person name="Blackwell M."/>
            <person name="Grigoriev I.V."/>
            <person name="Jeffries T.W."/>
        </authorList>
    </citation>
    <scope>NUCLEOTIDE SEQUENCE [LARGE SCALE GENOMIC DNA]</scope>
    <source>
        <strain evidence="6">NRRL Y-1933</strain>
    </source>
</reference>
<evidence type="ECO:0000256" key="3">
    <source>
        <dbReference type="ARBA" id="ARBA00023212"/>
    </source>
</evidence>
<feature type="region of interest" description="Disordered" evidence="4">
    <location>
        <begin position="502"/>
        <end position="522"/>
    </location>
</feature>
<dbReference type="InterPro" id="IPR032675">
    <property type="entry name" value="LRR_dom_sf"/>
</dbReference>
<dbReference type="Proteomes" id="UP000095085">
    <property type="component" value="Unassembled WGS sequence"/>
</dbReference>
<feature type="compositionally biased region" description="Low complexity" evidence="4">
    <location>
        <begin position="310"/>
        <end position="325"/>
    </location>
</feature>
<dbReference type="Gene3D" id="3.80.10.10">
    <property type="entry name" value="Ribonuclease Inhibitor"/>
    <property type="match status" value="2"/>
</dbReference>
<dbReference type="SUPFAM" id="SSF52047">
    <property type="entry name" value="RNI-like"/>
    <property type="match status" value="1"/>
</dbReference>
<proteinExistence type="predicted"/>
<feature type="compositionally biased region" description="Polar residues" evidence="4">
    <location>
        <begin position="1146"/>
        <end position="1155"/>
    </location>
</feature>
<keyword evidence="6" id="KW-1185">Reference proteome</keyword>
<feature type="compositionally biased region" description="Basic and acidic residues" evidence="4">
    <location>
        <begin position="174"/>
        <end position="187"/>
    </location>
</feature>
<feature type="compositionally biased region" description="Polar residues" evidence="4">
    <location>
        <begin position="353"/>
        <end position="368"/>
    </location>
</feature>
<dbReference type="InterPro" id="IPR052410">
    <property type="entry name" value="DRC5"/>
</dbReference>
<feature type="region of interest" description="Disordered" evidence="4">
    <location>
        <begin position="109"/>
        <end position="195"/>
    </location>
</feature>
<feature type="compositionally biased region" description="Polar residues" evidence="4">
    <location>
        <begin position="137"/>
        <end position="157"/>
    </location>
</feature>
<sequence>MSVGNQGSQTPTESKEISSDVDTNAPTSDLPKNKSNTTLSSTKYVTDHNPDEVPKSIDAINAAAANHPNHQFDLNAIRDLLESDVDKYLQGVRSTDVDWFLRDFKALPSRSGSLDDKPSEAKEEDKDAKKLSKKKSNTSLSPVSSHLTTNISNTNDHNLAKTKPSISPIQEEFVSAKDIGEEKDHDSTANTFSNLRRRGSVAGGFFSKLKGKFHRSNSEAGAPVNEKSSTGQYRQRSSSQPMLFKDNYELRLKKLNSGGGPVSGPGPKCNDDLRLTRSTSTPNYNGDNSNIDPKLNEYIKFYQQRDLNRTPSASSRRSSATSIHSPCKKIDENSIPEHPSKSPLPSALKNPFDSATYNTNNNESNEAPSTSSRLSSFLKRRSVSNIAQPSNADKQRVSLESSNSQMNLLDSSSTEDASTEFNGLKPLKRVAFHSSTFLIDPPQQIPSRTPRKGNVEIDPNGHVRINPLTEEDKIAIEKSQMGKGGGLVVGGTGALGLIKHDEKENQVSAPEQPDDTNNDEEDSAIDKHAKLIAIDKPMIHQTRNSSYSVPIKKMALDLMYTRCCHLREILPIPAILKQIPKGSMAPLPILQLRNPTPTMVEVQTFADFLRIAPVICVSLDGVSLSLEQFKIILSAMSAKKQLEKISLRNTPIDHEGWSLLCWFLSRNTVLNKLDITQCPSLSVNLLKKKKRKPEDKKKKEEVLERMLCNRENRSDMDWSLFTATIIARGGIEELILTGCCITDLDIFEKFIKHAVAIKTNRLGLAYNQLSANQLKIINDHYLYLDFVRGVDMGYNDFSSTKYLNVLLEIKRDPRFEKKISNSSLSFMSLNATNLRFSDTFKEVFECIIMKFPLLRYLDLSNNARLFGSISTSNTPNLNPDSSIDSESNSDKSNTSSKSDLSQDSIMSYFSSKIPLFPKLIRLHLENNNLSSQALVSIAKVLPFCKNLSYFSVNGNEMDLVAGSALIQALKNSKTLITLDCDYENFPDLFKERIGLYTMRNMERLLYLSGDGHKANERLEEETLSSSLTEQLNNILSKKAEDKLDLKDPEVVKFINKARAIRRELKETMNELFKLQWNNELNLEGKETLIRFVFIDSSIEKGLQLIDNSLLAADEPQSTSKMFMLGAAEDENNKYKMAQLSQDESLNTNLPVSDTNGVPHSSSPLVLSRSQSKTSLNNLNREEGSVLKLLKLHDFHEKELFESFESLSGEEIREKLMSVDFADLDKIIHVLEILKEKGISLSQCYCGGDGKDQFTNNKYAESRHLLDINEIQKKIAKLKGWNNQSSEKMEESVSEEPLNEGDLDKDYEGEASPESPHQGDAISQAYDKVLNDLA</sequence>
<evidence type="ECO:0000256" key="4">
    <source>
        <dbReference type="SAM" id="MobiDB-lite"/>
    </source>
</evidence>
<feature type="compositionally biased region" description="Basic and acidic residues" evidence="4">
    <location>
        <begin position="113"/>
        <end position="130"/>
    </location>
</feature>
<feature type="compositionally biased region" description="Polar residues" evidence="4">
    <location>
        <begin position="33"/>
        <end position="44"/>
    </location>
</feature>
<evidence type="ECO:0000256" key="1">
    <source>
        <dbReference type="ARBA" id="ARBA00004245"/>
    </source>
</evidence>
<evidence type="ECO:0000313" key="5">
    <source>
        <dbReference type="EMBL" id="ODV65263.1"/>
    </source>
</evidence>
<feature type="compositionally biased region" description="Polar residues" evidence="4">
    <location>
        <begin position="226"/>
        <end position="241"/>
    </location>
</feature>
<feature type="compositionally biased region" description="Acidic residues" evidence="4">
    <location>
        <begin position="512"/>
        <end position="522"/>
    </location>
</feature>
<feature type="region of interest" description="Disordered" evidence="4">
    <location>
        <begin position="1"/>
        <end position="54"/>
    </location>
</feature>
<feature type="region of interest" description="Disordered" evidence="4">
    <location>
        <begin position="1284"/>
        <end position="1321"/>
    </location>
</feature>
<dbReference type="OrthoDB" id="8436363at2759"/>
<keyword evidence="2" id="KW-0963">Cytoplasm</keyword>
<dbReference type="PANTHER" id="PTHR24107:SF2">
    <property type="entry name" value="NLR FAMILY CARD DOMAIN CONTAINING 3"/>
    <property type="match status" value="1"/>
</dbReference>
<dbReference type="STRING" id="984485.A0A1E4RDF6"/>
<feature type="region of interest" description="Disordered" evidence="4">
    <location>
        <begin position="439"/>
        <end position="463"/>
    </location>
</feature>
<feature type="compositionally biased region" description="Acidic residues" evidence="4">
    <location>
        <begin position="1291"/>
        <end position="1300"/>
    </location>
</feature>
<dbReference type="PANTHER" id="PTHR24107">
    <property type="entry name" value="YNEIN REGULATORY COMPLEX SUBUNIT 5"/>
    <property type="match status" value="1"/>
</dbReference>
<dbReference type="RefSeq" id="XP_020074330.1">
    <property type="nucleotide sequence ID" value="XM_020223326.1"/>
</dbReference>